<dbReference type="InterPro" id="IPR035979">
    <property type="entry name" value="RBD_domain_sf"/>
</dbReference>
<dbReference type="EMBL" id="FZQP02000060">
    <property type="protein sequence ID" value="VVC87023.1"/>
    <property type="molecule type" value="Genomic_DNA"/>
</dbReference>
<dbReference type="GO" id="GO:0000398">
    <property type="term" value="P:mRNA splicing, via spliceosome"/>
    <property type="evidence" value="ECO:0007669"/>
    <property type="project" value="TreeGrafter"/>
</dbReference>
<dbReference type="Pfam" id="PF02944">
    <property type="entry name" value="BESS"/>
    <property type="match status" value="1"/>
</dbReference>
<dbReference type="SMART" id="SM00360">
    <property type="entry name" value="RRM"/>
    <property type="match status" value="1"/>
</dbReference>
<feature type="domain" description="RRM" evidence="9">
    <location>
        <begin position="240"/>
        <end position="318"/>
    </location>
</feature>
<feature type="domain" description="MADF" evidence="10">
    <location>
        <begin position="7"/>
        <end position="109"/>
    </location>
</feature>
<dbReference type="PANTHER" id="PTHR13952">
    <property type="entry name" value="U1 SMALL NUCLEAR RIBONUCLEOPROTEIN 70 KD"/>
    <property type="match status" value="1"/>
</dbReference>
<dbReference type="PANTHER" id="PTHR13952:SF6">
    <property type="entry name" value="U11_U12 SMALL NUCLEAR RIBONUCLEOPROTEIN 35 KDA PROTEIN"/>
    <property type="match status" value="1"/>
</dbReference>
<sequence>MAFDTERVIVEVQCHPVIWDQSNELYKDRDARTAAWVEICKELFENLSDAEQKTTDIKVQSRWKTARDTYMKVKANSNSSNEADESIENQCEDQDSSTNAINYNSSSVPSTSTSNSNLERTNNTEPESSRKRKRQVSPTAFEKELLQCVKQNNLDSNDEDLNFFKSLIPTVQKFNTFKKLLFRTKVLEALIDIQKETVITLDDLPSINIGTDTEPHDQAIVQAICSEYIPNKLVIGKPELTIFIARLNPRTLQETIETEFSKFGKIVRCRLVKDIVTGKSKKYAFIEFESMSSVESALKEMHYEYIDGAEIVVEREAERRLWGWKPRRLGGGFGGRKESGQLRFGCRDRPFRKPYNIEQGHGLFKQ</sequence>
<evidence type="ECO:0000256" key="7">
    <source>
        <dbReference type="PROSITE-ProRule" id="PRU00371"/>
    </source>
</evidence>
<evidence type="ECO:0000256" key="1">
    <source>
        <dbReference type="ARBA" id="ARBA00004123"/>
    </source>
</evidence>
<dbReference type="GO" id="GO:0003677">
    <property type="term" value="F:DNA binding"/>
    <property type="evidence" value="ECO:0007669"/>
    <property type="project" value="InterPro"/>
</dbReference>
<dbReference type="InterPro" id="IPR004210">
    <property type="entry name" value="BESS_motif"/>
</dbReference>
<reference evidence="12 13" key="1">
    <citation type="submission" date="2017-07" db="EMBL/GenBank/DDBJ databases">
        <authorList>
            <person name="Talla V."/>
            <person name="Backstrom N."/>
        </authorList>
    </citation>
    <scope>NUCLEOTIDE SEQUENCE [LARGE SCALE GENOMIC DNA]</scope>
</reference>
<dbReference type="PROSITE" id="PS50102">
    <property type="entry name" value="RRM"/>
    <property type="match status" value="1"/>
</dbReference>
<dbReference type="InterPro" id="IPR006578">
    <property type="entry name" value="MADF-dom"/>
</dbReference>
<evidence type="ECO:0000259" key="9">
    <source>
        <dbReference type="PROSITE" id="PS50102"/>
    </source>
</evidence>
<evidence type="ECO:0000256" key="2">
    <source>
        <dbReference type="ARBA" id="ARBA00021080"/>
    </source>
</evidence>
<proteinExistence type="predicted"/>
<dbReference type="GO" id="GO:0003729">
    <property type="term" value="F:mRNA binding"/>
    <property type="evidence" value="ECO:0007669"/>
    <property type="project" value="TreeGrafter"/>
</dbReference>
<keyword evidence="13" id="KW-1185">Reference proteome</keyword>
<evidence type="ECO:0000259" key="11">
    <source>
        <dbReference type="PROSITE" id="PS51031"/>
    </source>
</evidence>
<keyword evidence="4 7" id="KW-0539">Nucleus</keyword>
<dbReference type="Gene3D" id="3.30.70.330">
    <property type="match status" value="1"/>
</dbReference>
<feature type="compositionally biased region" description="Acidic residues" evidence="8">
    <location>
        <begin position="82"/>
        <end position="95"/>
    </location>
</feature>
<feature type="compositionally biased region" description="Low complexity" evidence="8">
    <location>
        <begin position="102"/>
        <end position="117"/>
    </location>
</feature>
<name>A0A5E4PNY5_9NEOP</name>
<dbReference type="SUPFAM" id="SSF54928">
    <property type="entry name" value="RNA-binding domain, RBD"/>
    <property type="match status" value="1"/>
</dbReference>
<dbReference type="PROSITE" id="PS51029">
    <property type="entry name" value="MADF"/>
    <property type="match status" value="1"/>
</dbReference>
<dbReference type="InterPro" id="IPR012677">
    <property type="entry name" value="Nucleotide-bd_a/b_plait_sf"/>
</dbReference>
<dbReference type="Pfam" id="PF00076">
    <property type="entry name" value="RRM_1"/>
    <property type="match status" value="1"/>
</dbReference>
<dbReference type="Pfam" id="PF10545">
    <property type="entry name" value="MADF_DNA_bdg"/>
    <property type="match status" value="1"/>
</dbReference>
<evidence type="ECO:0000313" key="12">
    <source>
        <dbReference type="EMBL" id="VVC87023.1"/>
    </source>
</evidence>
<evidence type="ECO:0000313" key="13">
    <source>
        <dbReference type="Proteomes" id="UP000324832"/>
    </source>
</evidence>
<keyword evidence="3 6" id="KW-0694">RNA-binding</keyword>
<dbReference type="AlphaFoldDB" id="A0A5E4PNY5"/>
<evidence type="ECO:0000259" key="10">
    <source>
        <dbReference type="PROSITE" id="PS51029"/>
    </source>
</evidence>
<protein>
    <recommendedName>
        <fullName evidence="2">U11/U12 small nuclear ribonucleoprotein 35 kDa protein</fullName>
    </recommendedName>
    <alternativeName>
        <fullName evidence="5">U1 snRNP-binding protein homolog</fullName>
    </alternativeName>
</protein>
<dbReference type="SMART" id="SM00595">
    <property type="entry name" value="MADF"/>
    <property type="match status" value="1"/>
</dbReference>
<feature type="domain" description="BESS" evidence="11">
    <location>
        <begin position="157"/>
        <end position="196"/>
    </location>
</feature>
<dbReference type="InterPro" id="IPR000504">
    <property type="entry name" value="RRM_dom"/>
</dbReference>
<dbReference type="InterPro" id="IPR051183">
    <property type="entry name" value="U1_U11-U12_snRNP_70-35kDa"/>
</dbReference>
<dbReference type="GO" id="GO:0017069">
    <property type="term" value="F:snRNA binding"/>
    <property type="evidence" value="ECO:0007669"/>
    <property type="project" value="TreeGrafter"/>
</dbReference>
<feature type="region of interest" description="Disordered" evidence="8">
    <location>
        <begin position="74"/>
        <end position="137"/>
    </location>
</feature>
<dbReference type="FunFam" id="3.30.70.330:FF:000132">
    <property type="entry name" value="Small nuclear ribonucleoprotein U11/U12 subunit 35"/>
    <property type="match status" value="1"/>
</dbReference>
<gene>
    <name evidence="12" type="ORF">LSINAPIS_LOCUS737</name>
</gene>
<evidence type="ECO:0000256" key="4">
    <source>
        <dbReference type="ARBA" id="ARBA00023242"/>
    </source>
</evidence>
<dbReference type="PROSITE" id="PS51031">
    <property type="entry name" value="BESS"/>
    <property type="match status" value="1"/>
</dbReference>
<organism evidence="12 13">
    <name type="scientific">Leptidea sinapis</name>
    <dbReference type="NCBI Taxonomy" id="189913"/>
    <lineage>
        <taxon>Eukaryota</taxon>
        <taxon>Metazoa</taxon>
        <taxon>Ecdysozoa</taxon>
        <taxon>Arthropoda</taxon>
        <taxon>Hexapoda</taxon>
        <taxon>Insecta</taxon>
        <taxon>Pterygota</taxon>
        <taxon>Neoptera</taxon>
        <taxon>Endopterygota</taxon>
        <taxon>Lepidoptera</taxon>
        <taxon>Glossata</taxon>
        <taxon>Ditrysia</taxon>
        <taxon>Papilionoidea</taxon>
        <taxon>Pieridae</taxon>
        <taxon>Dismorphiinae</taxon>
        <taxon>Leptidea</taxon>
    </lineage>
</organism>
<accession>A0A5E4PNY5</accession>
<evidence type="ECO:0000256" key="5">
    <source>
        <dbReference type="ARBA" id="ARBA00031739"/>
    </source>
</evidence>
<evidence type="ECO:0000256" key="8">
    <source>
        <dbReference type="SAM" id="MobiDB-lite"/>
    </source>
</evidence>
<evidence type="ECO:0000256" key="6">
    <source>
        <dbReference type="PROSITE-ProRule" id="PRU00176"/>
    </source>
</evidence>
<evidence type="ECO:0000256" key="3">
    <source>
        <dbReference type="ARBA" id="ARBA00022884"/>
    </source>
</evidence>
<dbReference type="Proteomes" id="UP000324832">
    <property type="component" value="Unassembled WGS sequence"/>
</dbReference>
<comment type="subcellular location">
    <subcellularLocation>
        <location evidence="1 7">Nucleus</location>
    </subcellularLocation>
</comment>
<dbReference type="GO" id="GO:0071011">
    <property type="term" value="C:precatalytic spliceosome"/>
    <property type="evidence" value="ECO:0007669"/>
    <property type="project" value="TreeGrafter"/>
</dbReference>